<keyword evidence="8 14" id="KW-0547">Nucleotide-binding</keyword>
<feature type="region of interest" description="Disordered" evidence="15">
    <location>
        <begin position="761"/>
        <end position="827"/>
    </location>
</feature>
<keyword evidence="4" id="KW-0723">Serine/threonine-protein kinase</keyword>
<keyword evidence="5" id="KW-0597">Phosphoprotein</keyword>
<dbReference type="FunFam" id="1.10.8.10:FF:000005">
    <property type="entry name" value="Non-specific serine/threonine protein kinase"/>
    <property type="match status" value="1"/>
</dbReference>
<feature type="region of interest" description="Disordered" evidence="15">
    <location>
        <begin position="844"/>
        <end position="913"/>
    </location>
</feature>
<evidence type="ECO:0000256" key="1">
    <source>
        <dbReference type="ARBA" id="ARBA00001946"/>
    </source>
</evidence>
<evidence type="ECO:0000256" key="2">
    <source>
        <dbReference type="ARBA" id="ARBA00006234"/>
    </source>
</evidence>
<dbReference type="GO" id="GO:0050321">
    <property type="term" value="F:tau-protein kinase activity"/>
    <property type="evidence" value="ECO:0007669"/>
    <property type="project" value="TreeGrafter"/>
</dbReference>
<gene>
    <name evidence="19" type="ORF">DEA37_0014675</name>
</gene>
<evidence type="ECO:0000256" key="11">
    <source>
        <dbReference type="ARBA" id="ARBA00022842"/>
    </source>
</evidence>
<dbReference type="PANTHER" id="PTHR24346">
    <property type="entry name" value="MAP/MICROTUBULE AFFINITY-REGULATING KINASE"/>
    <property type="match status" value="1"/>
</dbReference>
<proteinExistence type="inferred from homology"/>
<keyword evidence="10 14" id="KW-0067">ATP-binding</keyword>
<dbReference type="InterPro" id="IPR017441">
    <property type="entry name" value="Protein_kinase_ATP_BS"/>
</dbReference>
<protein>
    <recommendedName>
        <fullName evidence="3">non-specific serine/threonine protein kinase</fullName>
        <ecNumber evidence="3">2.7.11.1</ecNumber>
    </recommendedName>
</protein>
<keyword evidence="11" id="KW-0460">Magnesium</keyword>
<feature type="domain" description="UBA" evidence="17">
    <location>
        <begin position="349"/>
        <end position="389"/>
    </location>
</feature>
<evidence type="ECO:0000259" key="17">
    <source>
        <dbReference type="PROSITE" id="PS50030"/>
    </source>
</evidence>
<evidence type="ECO:0000256" key="6">
    <source>
        <dbReference type="ARBA" id="ARBA00022679"/>
    </source>
</evidence>
<evidence type="ECO:0000313" key="20">
    <source>
        <dbReference type="Proteomes" id="UP000324629"/>
    </source>
</evidence>
<evidence type="ECO:0000256" key="9">
    <source>
        <dbReference type="ARBA" id="ARBA00022777"/>
    </source>
</evidence>
<dbReference type="PROSITE" id="PS50030">
    <property type="entry name" value="UBA"/>
    <property type="match status" value="1"/>
</dbReference>
<dbReference type="SMART" id="SM00220">
    <property type="entry name" value="S_TKc"/>
    <property type="match status" value="1"/>
</dbReference>
<dbReference type="Gene3D" id="3.30.200.20">
    <property type="entry name" value="Phosphorylase Kinase, domain 1"/>
    <property type="match status" value="1"/>
</dbReference>
<organism evidence="19 20">
    <name type="scientific">Paragonimus westermani</name>
    <dbReference type="NCBI Taxonomy" id="34504"/>
    <lineage>
        <taxon>Eukaryota</taxon>
        <taxon>Metazoa</taxon>
        <taxon>Spiralia</taxon>
        <taxon>Lophotrochozoa</taxon>
        <taxon>Platyhelminthes</taxon>
        <taxon>Trematoda</taxon>
        <taxon>Digenea</taxon>
        <taxon>Plagiorchiida</taxon>
        <taxon>Troglotremata</taxon>
        <taxon>Troglotrematidae</taxon>
        <taxon>Paragonimus</taxon>
    </lineage>
</organism>
<dbReference type="EC" id="2.7.11.1" evidence="3"/>
<evidence type="ECO:0000256" key="10">
    <source>
        <dbReference type="ARBA" id="ARBA00022840"/>
    </source>
</evidence>
<evidence type="ECO:0000256" key="7">
    <source>
        <dbReference type="ARBA" id="ARBA00022723"/>
    </source>
</evidence>
<sequence length="1040" mass="117766">MVVLPNRDHYTLPMTTSVMSNVTTRICSKTEPQSNGLEREVSTRSALTRRKSKHDRILLGRYKLDRTIGTGNFAKVKLATHLSTGKQVAIKIIDKSELSSSSRKKLSREVNLMKGLDHPNIIKLLEIIDTEKIMYLVLEYASGGELYEYLAVHGRMKEKTAREKFRQILSAVEYCHQKCIIHRDLKMENLLLDSDLNIKLADFGFANEYQVGKKLNTFCGSPPYAAPELFRGKEYEGPEVDVWSLGVILFKLVTGNLPFDGHSLSELRERVLRGRYRIPFYMSTECERLLKKMLVLNPAKRYSLQASLICTVKHRRIWIAFQALMKDRWINMSFEDDPLVPYVEPKADKTDPSRIDALMNMGFSLDAIVRSLKNNEFNEIYATYTLLEKRWPSAQQKSENGLDETSVSTDNNYSPCDKSEKRSRTPTPTGSRKQTVVTMNGKHGEATTGWNSNEQVKQADKPRRNNEDSTEETPTFEPATDLVCITATPKPPSVEDIDKPTEKIITIYREKKSPETERKAEDKPIERKRVRRPLTSYDITVPPISESIRESEHNLTPTHWFPTKGTGKPNWAKETVEDALGLPPSVAKNSPVKRTQSINTPALSDRLRNGPITIVTEPKPTEQVFKSALPKNGAGNDRVAGRIIFLPTSDYERLQTTPAVEPPIFSRFAPERQTVHSTYQPAALQPTQSSGVAENKDSKVSAARTNLANIDFDEQSFYVDEIPETSKPKGFFRSLTSRFQRRPMQERVDADAFVDQKPVKTNFIPTNPSEAPIVLSQAPPRSDTNSSKQRLTMQTLSNSRSLRESPRTIAPPSTMGENAYSSTDEQERNVTGFFRSFALRLSKRKHNDSDSNNSVTSEANKHQPGSTTSLRRNETGRTVRNDRLRPTSSPGSTPDSGQHRTKTSSEGPKLQSVQPCLPKAVTDVCDLSSARFNQTNFEQAKPRTLRFTWSMKATSRRTPDEIMTEIRRVLLKNRYAFEQQQRYLFICEDNLDTADKAVSWELEICGVPRLNMHGIRFKKIAGTSVAYKNIVAKIVNELDI</sequence>
<dbReference type="Pfam" id="PF02149">
    <property type="entry name" value="KA1"/>
    <property type="match status" value="1"/>
</dbReference>
<feature type="domain" description="KA1" evidence="18">
    <location>
        <begin position="991"/>
        <end position="1040"/>
    </location>
</feature>
<dbReference type="GO" id="GO:0005524">
    <property type="term" value="F:ATP binding"/>
    <property type="evidence" value="ECO:0007669"/>
    <property type="project" value="UniProtKB-UniRule"/>
</dbReference>
<dbReference type="Gene3D" id="1.10.8.10">
    <property type="entry name" value="DNA helicase RuvA subunit, C-terminal domain"/>
    <property type="match status" value="1"/>
</dbReference>
<dbReference type="Proteomes" id="UP000324629">
    <property type="component" value="Unassembled WGS sequence"/>
</dbReference>
<keyword evidence="7" id="KW-0479">Metal-binding</keyword>
<comment type="catalytic activity">
    <reaction evidence="12">
        <text>L-threonyl-[protein] + ATP = O-phospho-L-threonyl-[protein] + ADP + H(+)</text>
        <dbReference type="Rhea" id="RHEA:46608"/>
        <dbReference type="Rhea" id="RHEA-COMP:11060"/>
        <dbReference type="Rhea" id="RHEA-COMP:11605"/>
        <dbReference type="ChEBI" id="CHEBI:15378"/>
        <dbReference type="ChEBI" id="CHEBI:30013"/>
        <dbReference type="ChEBI" id="CHEBI:30616"/>
        <dbReference type="ChEBI" id="CHEBI:61977"/>
        <dbReference type="ChEBI" id="CHEBI:456216"/>
        <dbReference type="EC" id="2.7.11.1"/>
    </reaction>
</comment>
<feature type="compositionally biased region" description="Polar residues" evidence="15">
    <location>
        <begin position="782"/>
        <end position="800"/>
    </location>
</feature>
<evidence type="ECO:0000259" key="18">
    <source>
        <dbReference type="PROSITE" id="PS50032"/>
    </source>
</evidence>
<reference evidence="19 20" key="1">
    <citation type="journal article" date="2019" name="Gigascience">
        <title>Whole-genome sequence of the oriental lung fluke Paragonimus westermani.</title>
        <authorList>
            <person name="Oey H."/>
            <person name="Zakrzewski M."/>
            <person name="Narain K."/>
            <person name="Devi K.R."/>
            <person name="Agatsuma T."/>
            <person name="Nawaratna S."/>
            <person name="Gobert G.N."/>
            <person name="Jones M.K."/>
            <person name="Ragan M.A."/>
            <person name="McManus D.P."/>
            <person name="Krause L."/>
        </authorList>
    </citation>
    <scope>NUCLEOTIDE SEQUENCE [LARGE SCALE GENOMIC DNA]</scope>
    <source>
        <strain evidence="19 20">IND2009</strain>
    </source>
</reference>
<dbReference type="GO" id="GO:0000226">
    <property type="term" value="P:microtubule cytoskeleton organization"/>
    <property type="evidence" value="ECO:0007669"/>
    <property type="project" value="TreeGrafter"/>
</dbReference>
<keyword evidence="9 19" id="KW-0418">Kinase</keyword>
<keyword evidence="20" id="KW-1185">Reference proteome</keyword>
<dbReference type="PANTHER" id="PTHR24346:SF82">
    <property type="entry name" value="KP78A-RELATED"/>
    <property type="match status" value="1"/>
</dbReference>
<comment type="caution">
    <text evidence="19">The sequence shown here is derived from an EMBL/GenBank/DDBJ whole genome shotgun (WGS) entry which is preliminary data.</text>
</comment>
<dbReference type="AlphaFoldDB" id="A0A5J4NHY6"/>
<dbReference type="GO" id="GO:0035556">
    <property type="term" value="P:intracellular signal transduction"/>
    <property type="evidence" value="ECO:0007669"/>
    <property type="project" value="TreeGrafter"/>
</dbReference>
<dbReference type="PROSITE" id="PS00108">
    <property type="entry name" value="PROTEIN_KINASE_ST"/>
    <property type="match status" value="1"/>
</dbReference>
<evidence type="ECO:0000256" key="13">
    <source>
        <dbReference type="ARBA" id="ARBA00048679"/>
    </source>
</evidence>
<evidence type="ECO:0000256" key="5">
    <source>
        <dbReference type="ARBA" id="ARBA00022553"/>
    </source>
</evidence>
<dbReference type="Gene3D" id="1.10.510.10">
    <property type="entry name" value="Transferase(Phosphotransferase) domain 1"/>
    <property type="match status" value="1"/>
</dbReference>
<feature type="region of interest" description="Disordered" evidence="15">
    <location>
        <begin position="550"/>
        <end position="569"/>
    </location>
</feature>
<feature type="domain" description="Protein kinase" evidence="16">
    <location>
        <begin position="62"/>
        <end position="317"/>
    </location>
</feature>
<comment type="similarity">
    <text evidence="2">Belongs to the protein kinase superfamily. CAMK Ser/Thr protein kinase family. SNF1 subfamily.</text>
</comment>
<dbReference type="InterPro" id="IPR001772">
    <property type="entry name" value="KA1_dom"/>
</dbReference>
<evidence type="ECO:0000256" key="12">
    <source>
        <dbReference type="ARBA" id="ARBA00047899"/>
    </source>
</evidence>
<evidence type="ECO:0000256" key="4">
    <source>
        <dbReference type="ARBA" id="ARBA00022527"/>
    </source>
</evidence>
<dbReference type="EMBL" id="QNGE01002630">
    <property type="protein sequence ID" value="KAA3675256.1"/>
    <property type="molecule type" value="Genomic_DNA"/>
</dbReference>
<accession>A0A5J4NHY6</accession>
<evidence type="ECO:0000259" key="16">
    <source>
        <dbReference type="PROSITE" id="PS50011"/>
    </source>
</evidence>
<dbReference type="FunFam" id="3.30.200.20:FF:000003">
    <property type="entry name" value="Non-specific serine/threonine protein kinase"/>
    <property type="match status" value="1"/>
</dbReference>
<evidence type="ECO:0000256" key="3">
    <source>
        <dbReference type="ARBA" id="ARBA00012513"/>
    </source>
</evidence>
<dbReference type="Pfam" id="PF00069">
    <property type="entry name" value="Pkinase"/>
    <property type="match status" value="1"/>
</dbReference>
<dbReference type="Gene3D" id="3.30.310.80">
    <property type="entry name" value="Kinase associated domain 1, KA1"/>
    <property type="match status" value="1"/>
</dbReference>
<feature type="compositionally biased region" description="Polar residues" evidence="15">
    <location>
        <begin position="397"/>
        <end position="414"/>
    </location>
</feature>
<dbReference type="PROSITE" id="PS50011">
    <property type="entry name" value="PROTEIN_KINASE_DOM"/>
    <property type="match status" value="1"/>
</dbReference>
<dbReference type="SUPFAM" id="SSF103243">
    <property type="entry name" value="KA1-like"/>
    <property type="match status" value="1"/>
</dbReference>
<feature type="compositionally biased region" description="Basic and acidic residues" evidence="15">
    <location>
        <begin position="457"/>
        <end position="467"/>
    </location>
</feature>
<evidence type="ECO:0000256" key="14">
    <source>
        <dbReference type="PROSITE-ProRule" id="PRU10141"/>
    </source>
</evidence>
<dbReference type="GO" id="GO:0106310">
    <property type="term" value="F:protein serine kinase activity"/>
    <property type="evidence" value="ECO:0007669"/>
    <property type="project" value="RHEA"/>
</dbReference>
<dbReference type="InterPro" id="IPR015940">
    <property type="entry name" value="UBA"/>
</dbReference>
<evidence type="ECO:0000256" key="15">
    <source>
        <dbReference type="SAM" id="MobiDB-lite"/>
    </source>
</evidence>
<dbReference type="FunFam" id="3.30.310.80:FF:000011">
    <property type="entry name" value="Non-specific serine/threonine protein kinase"/>
    <property type="match status" value="1"/>
</dbReference>
<dbReference type="InterPro" id="IPR028375">
    <property type="entry name" value="KA1/Ssp2_C"/>
</dbReference>
<evidence type="ECO:0000313" key="19">
    <source>
        <dbReference type="EMBL" id="KAA3675256.1"/>
    </source>
</evidence>
<dbReference type="SUPFAM" id="SSF56112">
    <property type="entry name" value="Protein kinase-like (PK-like)"/>
    <property type="match status" value="1"/>
</dbReference>
<feature type="compositionally biased region" description="Low complexity" evidence="15">
    <location>
        <begin position="886"/>
        <end position="896"/>
    </location>
</feature>
<dbReference type="CDD" id="cd14337">
    <property type="entry name" value="UBA_MARK_Par1"/>
    <property type="match status" value="1"/>
</dbReference>
<name>A0A5J4NHY6_9TREM</name>
<evidence type="ECO:0000256" key="8">
    <source>
        <dbReference type="ARBA" id="ARBA00022741"/>
    </source>
</evidence>
<dbReference type="InterPro" id="IPR008271">
    <property type="entry name" value="Ser/Thr_kinase_AS"/>
</dbReference>
<feature type="compositionally biased region" description="Polar residues" evidence="15">
    <location>
        <begin position="425"/>
        <end position="438"/>
    </location>
</feature>
<dbReference type="PROSITE" id="PS50032">
    <property type="entry name" value="KA1"/>
    <property type="match status" value="1"/>
</dbReference>
<comment type="cofactor">
    <cofactor evidence="1">
        <name>Mg(2+)</name>
        <dbReference type="ChEBI" id="CHEBI:18420"/>
    </cofactor>
</comment>
<dbReference type="SMART" id="SM00165">
    <property type="entry name" value="UBA"/>
    <property type="match status" value="1"/>
</dbReference>
<feature type="compositionally biased region" description="Basic and acidic residues" evidence="15">
    <location>
        <begin position="871"/>
        <end position="885"/>
    </location>
</feature>
<dbReference type="FunFam" id="1.10.510.10:FF:000156">
    <property type="entry name" value="Serine/threonine-protein kinase SIK3 homolog"/>
    <property type="match status" value="1"/>
</dbReference>
<feature type="region of interest" description="Disordered" evidence="15">
    <location>
        <begin position="397"/>
        <end position="476"/>
    </location>
</feature>
<dbReference type="PROSITE" id="PS00107">
    <property type="entry name" value="PROTEIN_KINASE_ATP"/>
    <property type="match status" value="1"/>
</dbReference>
<dbReference type="InterPro" id="IPR011009">
    <property type="entry name" value="Kinase-like_dom_sf"/>
</dbReference>
<feature type="binding site" evidence="14">
    <location>
        <position position="91"/>
    </location>
    <ligand>
        <name>ATP</name>
        <dbReference type="ChEBI" id="CHEBI:30616"/>
    </ligand>
</feature>
<keyword evidence="6" id="KW-0808">Transferase</keyword>
<dbReference type="GO" id="GO:0005737">
    <property type="term" value="C:cytoplasm"/>
    <property type="evidence" value="ECO:0007669"/>
    <property type="project" value="TreeGrafter"/>
</dbReference>
<comment type="catalytic activity">
    <reaction evidence="13">
        <text>L-seryl-[protein] + ATP = O-phospho-L-seryl-[protein] + ADP + H(+)</text>
        <dbReference type="Rhea" id="RHEA:17989"/>
        <dbReference type="Rhea" id="RHEA-COMP:9863"/>
        <dbReference type="Rhea" id="RHEA-COMP:11604"/>
        <dbReference type="ChEBI" id="CHEBI:15378"/>
        <dbReference type="ChEBI" id="CHEBI:29999"/>
        <dbReference type="ChEBI" id="CHEBI:30616"/>
        <dbReference type="ChEBI" id="CHEBI:83421"/>
        <dbReference type="ChEBI" id="CHEBI:456216"/>
        <dbReference type="EC" id="2.7.11.1"/>
    </reaction>
</comment>
<dbReference type="GO" id="GO:0046872">
    <property type="term" value="F:metal ion binding"/>
    <property type="evidence" value="ECO:0007669"/>
    <property type="project" value="UniProtKB-KW"/>
</dbReference>
<dbReference type="InterPro" id="IPR000719">
    <property type="entry name" value="Prot_kinase_dom"/>
</dbReference>
<feature type="compositionally biased region" description="Polar residues" evidence="15">
    <location>
        <begin position="850"/>
        <end position="870"/>
    </location>
</feature>